<sequence>MDTETDKDDSLFIHNLMDDNDATDWTSEEEDVSDNFLDKLDKVRQFGKDLAAILDHTVSREKTEALLSLLRPQGGQFQNLPHRESTLHKNAGVKVPIRECDPGEYVHYGLRKCLEEQIEIHGLRPGETLEFDVNIDGVRLDKEGQDNLWPILGRVVIEGCKTKPFSIGAYRGTGKPKLAKEFL</sequence>
<keyword evidence="2" id="KW-1185">Reference proteome</keyword>
<accession>A0ACC2NKT2</accession>
<proteinExistence type="predicted"/>
<protein>
    <submittedName>
        <fullName evidence="1">Uncharacterized protein</fullName>
    </submittedName>
</protein>
<name>A0ACC2NKT2_9HYME</name>
<evidence type="ECO:0000313" key="2">
    <source>
        <dbReference type="Proteomes" id="UP001239111"/>
    </source>
</evidence>
<evidence type="ECO:0000313" key="1">
    <source>
        <dbReference type="EMBL" id="KAJ8671780.1"/>
    </source>
</evidence>
<organism evidence="1 2">
    <name type="scientific">Eretmocerus hayati</name>
    <dbReference type="NCBI Taxonomy" id="131215"/>
    <lineage>
        <taxon>Eukaryota</taxon>
        <taxon>Metazoa</taxon>
        <taxon>Ecdysozoa</taxon>
        <taxon>Arthropoda</taxon>
        <taxon>Hexapoda</taxon>
        <taxon>Insecta</taxon>
        <taxon>Pterygota</taxon>
        <taxon>Neoptera</taxon>
        <taxon>Endopterygota</taxon>
        <taxon>Hymenoptera</taxon>
        <taxon>Apocrita</taxon>
        <taxon>Proctotrupomorpha</taxon>
        <taxon>Chalcidoidea</taxon>
        <taxon>Aphelinidae</taxon>
        <taxon>Aphelininae</taxon>
        <taxon>Eretmocerus</taxon>
    </lineage>
</organism>
<comment type="caution">
    <text evidence="1">The sequence shown here is derived from an EMBL/GenBank/DDBJ whole genome shotgun (WGS) entry which is preliminary data.</text>
</comment>
<gene>
    <name evidence="1" type="ORF">QAD02_003039</name>
</gene>
<reference evidence="1" key="1">
    <citation type="submission" date="2023-04" db="EMBL/GenBank/DDBJ databases">
        <title>A chromosome-level genome assembly of the parasitoid wasp Eretmocerus hayati.</title>
        <authorList>
            <person name="Zhong Y."/>
            <person name="Liu S."/>
            <person name="Liu Y."/>
        </authorList>
    </citation>
    <scope>NUCLEOTIDE SEQUENCE</scope>
    <source>
        <strain evidence="1">ZJU_SS_LIU_2023</strain>
    </source>
</reference>
<dbReference type="EMBL" id="CM056743">
    <property type="protein sequence ID" value="KAJ8671780.1"/>
    <property type="molecule type" value="Genomic_DNA"/>
</dbReference>
<dbReference type="Proteomes" id="UP001239111">
    <property type="component" value="Chromosome 3"/>
</dbReference>